<organism evidence="1 2">
    <name type="scientific">Mangrovactinospora gilvigrisea</name>
    <dbReference type="NCBI Taxonomy" id="1428644"/>
    <lineage>
        <taxon>Bacteria</taxon>
        <taxon>Bacillati</taxon>
        <taxon>Actinomycetota</taxon>
        <taxon>Actinomycetes</taxon>
        <taxon>Kitasatosporales</taxon>
        <taxon>Streptomycetaceae</taxon>
        <taxon>Mangrovactinospora</taxon>
    </lineage>
</organism>
<evidence type="ECO:0000313" key="1">
    <source>
        <dbReference type="EMBL" id="OIV37898.1"/>
    </source>
</evidence>
<evidence type="ECO:0008006" key="3">
    <source>
        <dbReference type="Google" id="ProtNLM"/>
    </source>
</evidence>
<dbReference type="Gene3D" id="3.40.50.150">
    <property type="entry name" value="Vaccinia Virus protein VP39"/>
    <property type="match status" value="1"/>
</dbReference>
<proteinExistence type="predicted"/>
<dbReference type="AlphaFoldDB" id="A0A1J7CDZ8"/>
<dbReference type="RefSeq" id="WP_079170153.1">
    <property type="nucleotide sequence ID" value="NZ_MLCF01000041.1"/>
</dbReference>
<protein>
    <recommendedName>
        <fullName evidence="3">SAM-dependent methyltransferase</fullName>
    </recommendedName>
</protein>
<gene>
    <name evidence="1" type="ORF">BIV57_08560</name>
</gene>
<dbReference type="EMBL" id="MLCF01000041">
    <property type="protein sequence ID" value="OIV37898.1"/>
    <property type="molecule type" value="Genomic_DNA"/>
</dbReference>
<dbReference type="Pfam" id="PF04672">
    <property type="entry name" value="Methyltransf_19"/>
    <property type="match status" value="1"/>
</dbReference>
<dbReference type="InterPro" id="IPR006764">
    <property type="entry name" value="SAM_dep_MeTrfase_SAV2177_type"/>
</dbReference>
<dbReference type="SUPFAM" id="SSF53335">
    <property type="entry name" value="S-adenosyl-L-methionine-dependent methyltransferases"/>
    <property type="match status" value="1"/>
</dbReference>
<name>A0A1J7CDZ8_9ACTN</name>
<accession>A0A1J7CDZ8</accession>
<dbReference type="Proteomes" id="UP000243342">
    <property type="component" value="Unassembled WGS sequence"/>
</dbReference>
<comment type="caution">
    <text evidence="1">The sequence shown here is derived from an EMBL/GenBank/DDBJ whole genome shotgun (WGS) entry which is preliminary data.</text>
</comment>
<sequence length="291" mass="31700">MTETDHVQTPPPGDPTVMSHARAYNFVLGGKDNYPVDREGAEAVMAMAPDLPVLGKAQTRFYLRLADLCARQGIDQVLDIGSGIPVRPYVHEIARATLPDARVVYADYDPLVTVMNNALPAKERGVVAIEADVRDPEALLGHEKVRSLIDFDKPVLMLFIGLFHLVTDAEDPRALMAAYRDRMAPGSYAAITQFSSDGSDAAARATLEQISEGSPSPMCFRSKAEILPFFDGFELLEPGLVDSVQEWWPRRNGPAAEGGPVPRAVDADWWRDESIPETGLKCAAGVGIKRA</sequence>
<dbReference type="STRING" id="1428644.BIV57_08560"/>
<dbReference type="PIRSF" id="PIRSF017393">
    <property type="entry name" value="MTase_SAV2177"/>
    <property type="match status" value="1"/>
</dbReference>
<reference evidence="1 2" key="1">
    <citation type="submission" date="2016-10" db="EMBL/GenBank/DDBJ databases">
        <title>Genome sequence of Streptomyces gilvigriseus MUSC 26.</title>
        <authorList>
            <person name="Lee L.-H."/>
            <person name="Ser H.-L."/>
        </authorList>
    </citation>
    <scope>NUCLEOTIDE SEQUENCE [LARGE SCALE GENOMIC DNA]</scope>
    <source>
        <strain evidence="1 2">MUSC 26</strain>
    </source>
</reference>
<dbReference type="InterPro" id="IPR029063">
    <property type="entry name" value="SAM-dependent_MTases_sf"/>
</dbReference>
<dbReference type="OrthoDB" id="4134439at2"/>
<keyword evidence="2" id="KW-1185">Reference proteome</keyword>
<evidence type="ECO:0000313" key="2">
    <source>
        <dbReference type="Proteomes" id="UP000243342"/>
    </source>
</evidence>